<name>A0A1A7NQW4_9PAST</name>
<dbReference type="RefSeq" id="WP_065239294.1">
    <property type="nucleotide sequence ID" value="NZ_JTJM01000025.1"/>
</dbReference>
<dbReference type="Pfam" id="PF10818">
    <property type="entry name" value="SecM_small"/>
    <property type="match status" value="1"/>
</dbReference>
<keyword evidence="2" id="KW-1185">Reference proteome</keyword>
<dbReference type="NCBIfam" id="NF038363">
    <property type="entry name" value="SecM_small"/>
    <property type="match status" value="1"/>
</dbReference>
<dbReference type="AlphaFoldDB" id="A0A1A7NQW4"/>
<sequence length="109" mass="12707">MDYQLTKVGKKALWQRLLLGLLTLFFLPIHAEQPTHTTTIPLEANQTVSAIQQQQINSHFLLLRKAQQQTVISRQKIKVQPVFVAMQQNKWQQINRYQILIRAGPTYQV</sequence>
<dbReference type="PATRIC" id="fig|505345.7.peg.1164"/>
<gene>
    <name evidence="1" type="ORF">QV01_05885</name>
</gene>
<dbReference type="EMBL" id="JTJM01000025">
    <property type="protein sequence ID" value="OBW92023.1"/>
    <property type="molecule type" value="Genomic_DNA"/>
</dbReference>
<dbReference type="OrthoDB" id="5690118at2"/>
<dbReference type="Proteomes" id="UP000243558">
    <property type="component" value="Unassembled WGS sequence"/>
</dbReference>
<reference evidence="1 2" key="1">
    <citation type="submission" date="2014-11" db="EMBL/GenBank/DDBJ databases">
        <title>Pan-genome of Gallibacterium spp.</title>
        <authorList>
            <person name="Kudirkiene E."/>
            <person name="Bojesen A.M."/>
        </authorList>
    </citation>
    <scope>NUCLEOTIDE SEQUENCE [LARGE SCALE GENOMIC DNA]</scope>
    <source>
        <strain evidence="1 2">F151</strain>
    </source>
</reference>
<protein>
    <recommendedName>
        <fullName evidence="3">DUF2547 domain-containing protein</fullName>
    </recommendedName>
</protein>
<accession>A0A1A7NQW4</accession>
<evidence type="ECO:0000313" key="2">
    <source>
        <dbReference type="Proteomes" id="UP000243558"/>
    </source>
</evidence>
<evidence type="ECO:0000313" key="1">
    <source>
        <dbReference type="EMBL" id="OBW92023.1"/>
    </source>
</evidence>
<evidence type="ECO:0008006" key="3">
    <source>
        <dbReference type="Google" id="ProtNLM"/>
    </source>
</evidence>
<dbReference type="InterPro" id="IPR020508">
    <property type="entry name" value="SecM_small"/>
</dbReference>
<proteinExistence type="predicted"/>
<organism evidence="1 2">
    <name type="scientific">Gallibacterium genomosp. 3</name>
    <dbReference type="NCBI Taxonomy" id="505345"/>
    <lineage>
        <taxon>Bacteria</taxon>
        <taxon>Pseudomonadati</taxon>
        <taxon>Pseudomonadota</taxon>
        <taxon>Gammaproteobacteria</taxon>
        <taxon>Pasteurellales</taxon>
        <taxon>Pasteurellaceae</taxon>
        <taxon>Gallibacterium</taxon>
    </lineage>
</organism>
<comment type="caution">
    <text evidence="1">The sequence shown here is derived from an EMBL/GenBank/DDBJ whole genome shotgun (WGS) entry which is preliminary data.</text>
</comment>